<dbReference type="Proteomes" id="UP000054725">
    <property type="component" value="Unassembled WGS sequence"/>
</dbReference>
<reference evidence="3 4" key="1">
    <citation type="submission" date="2015-11" db="EMBL/GenBank/DDBJ databases">
        <title>Genomic analysis of 38 Legionella species identifies large and diverse effector repertoires.</title>
        <authorList>
            <person name="Burstein D."/>
            <person name="Amaro F."/>
            <person name="Zusman T."/>
            <person name="Lifshitz Z."/>
            <person name="Cohen O."/>
            <person name="Gilbert J.A."/>
            <person name="Pupko T."/>
            <person name="Shuman H.A."/>
            <person name="Segal G."/>
        </authorList>
    </citation>
    <scope>NUCLEOTIDE SEQUENCE [LARGE SCALE GENOMIC DNA]</scope>
    <source>
        <strain evidence="3 4">ATCC 49506</strain>
    </source>
</reference>
<accession>A0A0W0WVH4</accession>
<dbReference type="PATRIC" id="fig|45070.6.peg.1361"/>
<feature type="signal peptide" evidence="1">
    <location>
        <begin position="1"/>
        <end position="22"/>
    </location>
</feature>
<feature type="chain" id="PRO_5006915910" description="Glycoside-hydrolase family GH114 TIM-barrel domain-containing protein" evidence="1">
    <location>
        <begin position="23"/>
        <end position="272"/>
    </location>
</feature>
<protein>
    <recommendedName>
        <fullName evidence="2">Glycoside-hydrolase family GH114 TIM-barrel domain-containing protein</fullName>
    </recommendedName>
</protein>
<comment type="caution">
    <text evidence="3">The sequence shown here is derived from an EMBL/GenBank/DDBJ whole genome shotgun (WGS) entry which is preliminary data.</text>
</comment>
<dbReference type="PANTHER" id="PTHR35273:SF2">
    <property type="entry name" value="ALPHA-GALACTOSIDASE"/>
    <property type="match status" value="1"/>
</dbReference>
<dbReference type="EMBL" id="LNYO01000013">
    <property type="protein sequence ID" value="KTD36311.1"/>
    <property type="molecule type" value="Genomic_DNA"/>
</dbReference>
<name>A0A0W0WVH4_9GAMM</name>
<dbReference type="InterPro" id="IPR017853">
    <property type="entry name" value="GH"/>
</dbReference>
<dbReference type="STRING" id="45070.Lnau_1295"/>
<keyword evidence="4" id="KW-1185">Reference proteome</keyword>
<evidence type="ECO:0000256" key="1">
    <source>
        <dbReference type="SAM" id="SignalP"/>
    </source>
</evidence>
<keyword evidence="1" id="KW-0732">Signal</keyword>
<dbReference type="Pfam" id="PF03537">
    <property type="entry name" value="Glyco_hydro_114"/>
    <property type="match status" value="1"/>
</dbReference>
<feature type="domain" description="Glycoside-hydrolase family GH114 TIM-barrel" evidence="2">
    <location>
        <begin position="48"/>
        <end position="264"/>
    </location>
</feature>
<dbReference type="AlphaFoldDB" id="A0A0W0WVH4"/>
<evidence type="ECO:0000313" key="3">
    <source>
        <dbReference type="EMBL" id="KTD36311.1"/>
    </source>
</evidence>
<dbReference type="InterPro" id="IPR004352">
    <property type="entry name" value="GH114_TIM-barrel"/>
</dbReference>
<gene>
    <name evidence="3" type="ORF">Lnau_1295</name>
</gene>
<evidence type="ECO:0000259" key="2">
    <source>
        <dbReference type="Pfam" id="PF03537"/>
    </source>
</evidence>
<organism evidence="3 4">
    <name type="scientific">Legionella nautarum</name>
    <dbReference type="NCBI Taxonomy" id="45070"/>
    <lineage>
        <taxon>Bacteria</taxon>
        <taxon>Pseudomonadati</taxon>
        <taxon>Pseudomonadota</taxon>
        <taxon>Gammaproteobacteria</taxon>
        <taxon>Legionellales</taxon>
        <taxon>Legionellaceae</taxon>
        <taxon>Legionella</taxon>
    </lineage>
</organism>
<evidence type="ECO:0000313" key="4">
    <source>
        <dbReference type="Proteomes" id="UP000054725"/>
    </source>
</evidence>
<proteinExistence type="predicted"/>
<dbReference type="SUPFAM" id="SSF51445">
    <property type="entry name" value="(Trans)glycosidases"/>
    <property type="match status" value="1"/>
</dbReference>
<dbReference type="Gene3D" id="3.20.20.70">
    <property type="entry name" value="Aldolase class I"/>
    <property type="match status" value="1"/>
</dbReference>
<sequence>MINLMFKKIIYSLTLVSASAFASSEQELNLPPPVFCSTCAVQIPLGIKWNIILTKPLKFKESVPVYDIDGFDNTAETVAKIHAQNAKAICYINAGAWENWRPDKRDFPADLKGKTNGWSGEKWLDIRQTTLLMPIMQARINMCKNKGFDAVDFDNVDGFRNKTGFPLTAADQAKYNSLLANMTHQAGLAVGLKNDLDQIELLEPYFDFAVNEQCFFYKECNQLTPFINANKAVLNIEYELKPSRFCAKAKSMYFSSIRKDLELTEVPVSFCD</sequence>
<dbReference type="InterPro" id="IPR013785">
    <property type="entry name" value="Aldolase_TIM"/>
</dbReference>
<dbReference type="PANTHER" id="PTHR35273">
    <property type="entry name" value="ALPHA-1,4 POLYGALACTOSAMINIDASE, PUTATIVE (AFU_ORTHOLOGUE AFUA_3G07890)-RELATED"/>
    <property type="match status" value="1"/>
</dbReference>